<organism evidence="3 4">
    <name type="scientific">Trifolium pratense</name>
    <name type="common">Red clover</name>
    <dbReference type="NCBI Taxonomy" id="57577"/>
    <lineage>
        <taxon>Eukaryota</taxon>
        <taxon>Viridiplantae</taxon>
        <taxon>Streptophyta</taxon>
        <taxon>Embryophyta</taxon>
        <taxon>Tracheophyta</taxon>
        <taxon>Spermatophyta</taxon>
        <taxon>Magnoliopsida</taxon>
        <taxon>eudicotyledons</taxon>
        <taxon>Gunneridae</taxon>
        <taxon>Pentapetalae</taxon>
        <taxon>rosids</taxon>
        <taxon>fabids</taxon>
        <taxon>Fabales</taxon>
        <taxon>Fabaceae</taxon>
        <taxon>Papilionoideae</taxon>
        <taxon>50 kb inversion clade</taxon>
        <taxon>NPAAA clade</taxon>
        <taxon>Hologalegina</taxon>
        <taxon>IRL clade</taxon>
        <taxon>Trifolieae</taxon>
        <taxon>Trifolium</taxon>
    </lineage>
</organism>
<accession>A0A2K3M7G8</accession>
<feature type="signal peptide" evidence="2">
    <location>
        <begin position="1"/>
        <end position="19"/>
    </location>
</feature>
<name>A0A2K3M7G8_TRIPR</name>
<feature type="region of interest" description="Disordered" evidence="1">
    <location>
        <begin position="114"/>
        <end position="137"/>
    </location>
</feature>
<protein>
    <submittedName>
        <fullName evidence="3">Uncharacterized protein</fullName>
    </submittedName>
</protein>
<evidence type="ECO:0000256" key="2">
    <source>
        <dbReference type="SAM" id="SignalP"/>
    </source>
</evidence>
<feature type="region of interest" description="Disordered" evidence="1">
    <location>
        <begin position="152"/>
        <end position="177"/>
    </location>
</feature>
<keyword evidence="2" id="KW-0732">Signal</keyword>
<dbReference type="AlphaFoldDB" id="A0A2K3M7G8"/>
<proteinExistence type="predicted"/>
<sequence length="177" mass="19774">MISLLLSSFSAIFKSGCSCYCYCEVYRIQALLNGKFETYICEVYLSVYTLLASCNSSTLVRPDLNFLEFEDNVWDEFDENDDLIVPHSGSQHNNQFVIEGDGYELYLQNLTQNERMPEKDSSSDTPEDSGGSKLCADDTILGEKCGVEHDGVPASLSMFNESDKKSGHKDALVSKEK</sequence>
<dbReference type="EMBL" id="ASHM01051999">
    <property type="protein sequence ID" value="PNX86737.1"/>
    <property type="molecule type" value="Genomic_DNA"/>
</dbReference>
<evidence type="ECO:0000313" key="3">
    <source>
        <dbReference type="EMBL" id="PNX86737.1"/>
    </source>
</evidence>
<feature type="chain" id="PRO_5014469507" evidence="2">
    <location>
        <begin position="20"/>
        <end position="177"/>
    </location>
</feature>
<gene>
    <name evidence="3" type="ORF">L195_g042818</name>
</gene>
<reference evidence="3 4" key="2">
    <citation type="journal article" date="2017" name="Front. Plant Sci.">
        <title>Gene Classification and Mining of Molecular Markers Useful in Red Clover (Trifolium pratense) Breeding.</title>
        <authorList>
            <person name="Istvanek J."/>
            <person name="Dluhosova J."/>
            <person name="Dluhos P."/>
            <person name="Patkova L."/>
            <person name="Nedelnik J."/>
            <person name="Repkova J."/>
        </authorList>
    </citation>
    <scope>NUCLEOTIDE SEQUENCE [LARGE SCALE GENOMIC DNA]</scope>
    <source>
        <strain evidence="4">cv. Tatra</strain>
        <tissue evidence="3">Young leaves</tissue>
    </source>
</reference>
<evidence type="ECO:0000256" key="1">
    <source>
        <dbReference type="SAM" id="MobiDB-lite"/>
    </source>
</evidence>
<comment type="caution">
    <text evidence="3">The sequence shown here is derived from an EMBL/GenBank/DDBJ whole genome shotgun (WGS) entry which is preliminary data.</text>
</comment>
<evidence type="ECO:0000313" key="4">
    <source>
        <dbReference type="Proteomes" id="UP000236291"/>
    </source>
</evidence>
<feature type="compositionally biased region" description="Basic and acidic residues" evidence="1">
    <location>
        <begin position="161"/>
        <end position="177"/>
    </location>
</feature>
<dbReference type="Proteomes" id="UP000236291">
    <property type="component" value="Unassembled WGS sequence"/>
</dbReference>
<reference evidence="3 4" key="1">
    <citation type="journal article" date="2014" name="Am. J. Bot.">
        <title>Genome assembly and annotation for red clover (Trifolium pratense; Fabaceae).</title>
        <authorList>
            <person name="Istvanek J."/>
            <person name="Jaros M."/>
            <person name="Krenek A."/>
            <person name="Repkova J."/>
        </authorList>
    </citation>
    <scope>NUCLEOTIDE SEQUENCE [LARGE SCALE GENOMIC DNA]</scope>
    <source>
        <strain evidence="4">cv. Tatra</strain>
        <tissue evidence="3">Young leaves</tissue>
    </source>
</reference>
<dbReference type="ExpressionAtlas" id="A0A2K3M7G8">
    <property type="expression patterns" value="baseline"/>
</dbReference>
<feature type="non-terminal residue" evidence="3">
    <location>
        <position position="177"/>
    </location>
</feature>